<dbReference type="OrthoDB" id="6424451at2759"/>
<evidence type="ECO:0000313" key="5">
    <source>
        <dbReference type="Proteomes" id="UP000681722"/>
    </source>
</evidence>
<dbReference type="EMBL" id="CAJOBC010000563">
    <property type="protein sequence ID" value="CAF3601105.1"/>
    <property type="molecule type" value="Genomic_DNA"/>
</dbReference>
<dbReference type="SUPFAM" id="SSF55136">
    <property type="entry name" value="Probable bacterial effector-binding domain"/>
    <property type="match status" value="1"/>
</dbReference>
<dbReference type="EMBL" id="CAJOBA010036600">
    <property type="protein sequence ID" value="CAF4026034.1"/>
    <property type="molecule type" value="Genomic_DNA"/>
</dbReference>
<dbReference type="AlphaFoldDB" id="A0A8S2H6G5"/>
<dbReference type="Proteomes" id="UP000682733">
    <property type="component" value="Unassembled WGS sequence"/>
</dbReference>
<dbReference type="InterPro" id="IPR011256">
    <property type="entry name" value="Reg_factor_effector_dom_sf"/>
</dbReference>
<dbReference type="Proteomes" id="UP000681722">
    <property type="component" value="Unassembled WGS sequence"/>
</dbReference>
<dbReference type="Gene3D" id="3.20.80.10">
    <property type="entry name" value="Regulatory factor, effector binding domain"/>
    <property type="match status" value="1"/>
</dbReference>
<dbReference type="InterPro" id="IPR006917">
    <property type="entry name" value="SOUL_heme-bd"/>
</dbReference>
<evidence type="ECO:0000313" key="3">
    <source>
        <dbReference type="EMBL" id="CAF3601105.1"/>
    </source>
</evidence>
<proteinExistence type="inferred from homology"/>
<protein>
    <recommendedName>
        <fullName evidence="6">SOUL heme-binding protein</fullName>
    </recommendedName>
</protein>
<evidence type="ECO:0000256" key="1">
    <source>
        <dbReference type="ARBA" id="ARBA00009817"/>
    </source>
</evidence>
<evidence type="ECO:0008006" key="6">
    <source>
        <dbReference type="Google" id="ProtNLM"/>
    </source>
</evidence>
<dbReference type="Proteomes" id="UP000677228">
    <property type="component" value="Unassembled WGS sequence"/>
</dbReference>
<sequence length="184" mass="21459">MIEIPPYDVVTKKDLYEIRQYHKQVWAQYTYEVPLNTDFSKVIKGFQPLYKYIAGNNEQKLKIAMTAPVVMKQKIGQSSILRLIAFIMSPSKFKSIDQLPKANDLNVKLVEADNIQQLACIRFNMNMNTRNNDKKEQELRAAATKDGVELLQEKAEVQYFGYNPPWTLPWFKRNEICIPIIVQK</sequence>
<organism evidence="3 5">
    <name type="scientific">Didymodactylos carnosus</name>
    <dbReference type="NCBI Taxonomy" id="1234261"/>
    <lineage>
        <taxon>Eukaryota</taxon>
        <taxon>Metazoa</taxon>
        <taxon>Spiralia</taxon>
        <taxon>Gnathifera</taxon>
        <taxon>Rotifera</taxon>
        <taxon>Eurotatoria</taxon>
        <taxon>Bdelloidea</taxon>
        <taxon>Philodinida</taxon>
        <taxon>Philodinidae</taxon>
        <taxon>Didymodactylos</taxon>
    </lineage>
</organism>
<dbReference type="PANTHER" id="PTHR11220:SF58">
    <property type="entry name" value="SOUL HEME-BINDING FAMILY PROTEIN"/>
    <property type="match status" value="1"/>
</dbReference>
<dbReference type="Pfam" id="PF04832">
    <property type="entry name" value="SOUL"/>
    <property type="match status" value="1"/>
</dbReference>
<accession>A0A8S2H6G5</accession>
<evidence type="ECO:0000313" key="2">
    <source>
        <dbReference type="EMBL" id="CAF1217627.1"/>
    </source>
</evidence>
<name>A0A8S2H6G5_9BILA</name>
<comment type="caution">
    <text evidence="3">The sequence shown here is derived from an EMBL/GenBank/DDBJ whole genome shotgun (WGS) entry which is preliminary data.</text>
</comment>
<evidence type="ECO:0000313" key="4">
    <source>
        <dbReference type="EMBL" id="CAF4026034.1"/>
    </source>
</evidence>
<reference evidence="3" key="1">
    <citation type="submission" date="2021-02" db="EMBL/GenBank/DDBJ databases">
        <authorList>
            <person name="Nowell W R."/>
        </authorList>
    </citation>
    <scope>NUCLEOTIDE SEQUENCE</scope>
</reference>
<dbReference type="EMBL" id="CAJNOK010015060">
    <property type="protein sequence ID" value="CAF1217627.1"/>
    <property type="molecule type" value="Genomic_DNA"/>
</dbReference>
<gene>
    <name evidence="2" type="ORF">OVA965_LOCUS24759</name>
    <name evidence="3" type="ORF">SRO942_LOCUS4243</name>
    <name evidence="4" type="ORF">TMI583_LOCUS25485</name>
</gene>
<comment type="similarity">
    <text evidence="1">Belongs to the HEBP family.</text>
</comment>
<dbReference type="PANTHER" id="PTHR11220">
    <property type="entry name" value="HEME-BINDING PROTEIN-RELATED"/>
    <property type="match status" value="1"/>
</dbReference>